<dbReference type="InterPro" id="IPR029061">
    <property type="entry name" value="THDP-binding"/>
</dbReference>
<comment type="function">
    <text evidence="7">Catalyzes the thiamine diphosphate-dependent decarboxylation of 2-oxoglutarate and the subsequent addition of the resulting succinic semialdehyde-thiamine pyrophosphate anion to isochorismate to yield 2-succinyl-5-enolpyruvyl-6-hydroxy-3-cyclohexene-1-carboxylate (SEPHCHC).</text>
</comment>
<evidence type="ECO:0000259" key="10">
    <source>
        <dbReference type="Pfam" id="PF16582"/>
    </source>
</evidence>
<comment type="cofactor">
    <cofactor evidence="7">
        <name>Mg(2+)</name>
        <dbReference type="ChEBI" id="CHEBI:18420"/>
    </cofactor>
    <cofactor evidence="7">
        <name>Mn(2+)</name>
        <dbReference type="ChEBI" id="CHEBI:29035"/>
    </cofactor>
</comment>
<dbReference type="PANTHER" id="PTHR42916:SF1">
    <property type="entry name" value="PROTEIN PHYLLO, CHLOROPLASTIC"/>
    <property type="match status" value="1"/>
</dbReference>
<dbReference type="EMBL" id="SMDC01000003">
    <property type="protein sequence ID" value="TCW36935.1"/>
    <property type="molecule type" value="Genomic_DNA"/>
</dbReference>
<dbReference type="SUPFAM" id="SSF52467">
    <property type="entry name" value="DHS-like NAD/FAD-binding domain"/>
    <property type="match status" value="1"/>
</dbReference>
<dbReference type="InterPro" id="IPR032264">
    <property type="entry name" value="MenD_middle"/>
</dbReference>
<dbReference type="AlphaFoldDB" id="A0A4R4AD98"/>
<dbReference type="PANTHER" id="PTHR42916">
    <property type="entry name" value="2-SUCCINYL-5-ENOLPYRUVYL-6-HYDROXY-3-CYCLOHEXENE-1-CARBOXYLATE SYNTHASE"/>
    <property type="match status" value="1"/>
</dbReference>
<proteinExistence type="inferred from homology"/>
<evidence type="ECO:0000256" key="1">
    <source>
        <dbReference type="ARBA" id="ARBA00022428"/>
    </source>
</evidence>
<dbReference type="CDD" id="cd07037">
    <property type="entry name" value="TPP_PYR_MenD"/>
    <property type="match status" value="1"/>
</dbReference>
<evidence type="ECO:0000256" key="8">
    <source>
        <dbReference type="SAM" id="MobiDB-lite"/>
    </source>
</evidence>
<dbReference type="Gene3D" id="3.40.50.970">
    <property type="match status" value="2"/>
</dbReference>
<keyword evidence="2 7" id="KW-0808">Transferase</keyword>
<feature type="domain" description="Menaquinone biosynthesis protein MenD middle" evidence="10">
    <location>
        <begin position="215"/>
        <end position="391"/>
    </location>
</feature>
<dbReference type="InterPro" id="IPR004433">
    <property type="entry name" value="MenaQ_synth_MenD"/>
</dbReference>
<keyword evidence="6 7" id="KW-0464">Manganese</keyword>
<accession>A0A4R4AD98</accession>
<name>A0A4R4AD98_MARGR</name>
<comment type="cofactor">
    <cofactor evidence="7">
        <name>thiamine diphosphate</name>
        <dbReference type="ChEBI" id="CHEBI:58937"/>
    </cofactor>
    <text evidence="7">Binds 1 thiamine pyrophosphate per subunit.</text>
</comment>
<dbReference type="UniPathway" id="UPA01057">
    <property type="reaction ID" value="UER00164"/>
</dbReference>
<sequence>MTDQGTRNLNWCAALLDGLIAGGVATLVLSPGSRSTPVILAAQRRAELAIEPILDERSAAFYALGLATAANRPVALLATSGSAPAHWLPAVIEAAQSGRPLVLISADRPPELRGWGANQTIEQGELFVPFARERHDPGPATDDPAALKMMRALGARAAAVARGPHPGPVHINLPLREPLVPEETLAPPAAQHRPTPPPPPAAWHGGAPDPHRAEQARALLRGRGLICCGPDAARPGLAPRLWQLAEHLGVPVLCDPLSGLRFGPGSPARIARYDGFLRNPGARAQLRPDWVIALGRAPVSKTLLGWLADVPTLRIDPAARWSDPNHDVALLLDADPAACCDWLAERLDPAPRDWLAHWQQAERRVEAIAAEHLAESPWCEPQLLATLLAHIDPGAGLFSANSMPIRQLDTWAGARATPLRLFCNRGASGIDGQASTLAGLNAAGVPCHGLLGDLSLLHDLSGLQLLQRLDRPCVVLNNGGGRIFDYLPQQGVEGFERLWRTPPPLDIGAVARAHGLAHHAVTGAAEFAASLAREDAAGIIEVRIDAERSRAVHQTFWSRLHEDTRLFE</sequence>
<comment type="catalytic activity">
    <reaction evidence="7">
        <text>isochorismate + 2-oxoglutarate + H(+) = 5-enolpyruvoyl-6-hydroxy-2-succinyl-cyclohex-3-ene-1-carboxylate + CO2</text>
        <dbReference type="Rhea" id="RHEA:25593"/>
        <dbReference type="ChEBI" id="CHEBI:15378"/>
        <dbReference type="ChEBI" id="CHEBI:16526"/>
        <dbReference type="ChEBI" id="CHEBI:16810"/>
        <dbReference type="ChEBI" id="CHEBI:29780"/>
        <dbReference type="ChEBI" id="CHEBI:58818"/>
        <dbReference type="EC" id="2.2.1.9"/>
    </reaction>
</comment>
<dbReference type="UniPathway" id="UPA00079"/>
<dbReference type="InterPro" id="IPR029035">
    <property type="entry name" value="DHS-like_NAD/FAD-binding_dom"/>
</dbReference>
<gene>
    <name evidence="7" type="primary">menD</name>
    <name evidence="11" type="ORF">EDC29_103129</name>
</gene>
<evidence type="ECO:0000256" key="4">
    <source>
        <dbReference type="ARBA" id="ARBA00022842"/>
    </source>
</evidence>
<dbReference type="GO" id="GO:0000287">
    <property type="term" value="F:magnesium ion binding"/>
    <property type="evidence" value="ECO:0007669"/>
    <property type="project" value="UniProtKB-UniRule"/>
</dbReference>
<reference evidence="11 12" key="1">
    <citation type="submission" date="2019-03" db="EMBL/GenBank/DDBJ databases">
        <title>Genomic Encyclopedia of Type Strains, Phase IV (KMG-IV): sequencing the most valuable type-strain genomes for metagenomic binning, comparative biology and taxonomic classification.</title>
        <authorList>
            <person name="Goeker M."/>
        </authorList>
    </citation>
    <scope>NUCLEOTIDE SEQUENCE [LARGE SCALE GENOMIC DNA]</scope>
    <source>
        <strain evidence="11 12">DSM 203</strain>
    </source>
</reference>
<evidence type="ECO:0000313" key="11">
    <source>
        <dbReference type="EMBL" id="TCW36935.1"/>
    </source>
</evidence>
<dbReference type="GO" id="GO:0009234">
    <property type="term" value="P:menaquinone biosynthetic process"/>
    <property type="evidence" value="ECO:0007669"/>
    <property type="project" value="UniProtKB-UniRule"/>
</dbReference>
<keyword evidence="4 7" id="KW-0460">Magnesium</keyword>
<keyword evidence="3 7" id="KW-0479">Metal-binding</keyword>
<dbReference type="InterPro" id="IPR012001">
    <property type="entry name" value="Thiamin_PyroP_enz_TPP-bd_dom"/>
</dbReference>
<comment type="pathway">
    <text evidence="7">Quinol/quinone metabolism; 1,4-dihydroxy-2-naphthoate biosynthesis; 1,4-dihydroxy-2-naphthoate from chorismate: step 2/7.</text>
</comment>
<organism evidence="11 12">
    <name type="scientific">Marichromatium gracile</name>
    <name type="common">Chromatium gracile</name>
    <dbReference type="NCBI Taxonomy" id="1048"/>
    <lineage>
        <taxon>Bacteria</taxon>
        <taxon>Pseudomonadati</taxon>
        <taxon>Pseudomonadota</taxon>
        <taxon>Gammaproteobacteria</taxon>
        <taxon>Chromatiales</taxon>
        <taxon>Chromatiaceae</taxon>
        <taxon>Marichromatium</taxon>
    </lineage>
</organism>
<comment type="caution">
    <text evidence="11">The sequence shown here is derived from an EMBL/GenBank/DDBJ whole genome shotgun (WGS) entry which is preliminary data.</text>
</comment>
<feature type="region of interest" description="Disordered" evidence="8">
    <location>
        <begin position="187"/>
        <end position="210"/>
    </location>
</feature>
<dbReference type="EC" id="2.2.1.9" evidence="7"/>
<comment type="subunit">
    <text evidence="7">Homodimer.</text>
</comment>
<dbReference type="Pfam" id="PF02776">
    <property type="entry name" value="TPP_enzyme_N"/>
    <property type="match status" value="1"/>
</dbReference>
<dbReference type="GO" id="GO:0030145">
    <property type="term" value="F:manganese ion binding"/>
    <property type="evidence" value="ECO:0007669"/>
    <property type="project" value="UniProtKB-UniRule"/>
</dbReference>
<dbReference type="NCBIfam" id="TIGR00173">
    <property type="entry name" value="menD"/>
    <property type="match status" value="1"/>
</dbReference>
<dbReference type="CDD" id="cd02009">
    <property type="entry name" value="TPP_SHCHC_synthase"/>
    <property type="match status" value="1"/>
</dbReference>
<evidence type="ECO:0000256" key="5">
    <source>
        <dbReference type="ARBA" id="ARBA00023052"/>
    </source>
</evidence>
<comment type="similarity">
    <text evidence="7">Belongs to the TPP enzyme family. MenD subfamily.</text>
</comment>
<protein>
    <recommendedName>
        <fullName evidence="7">2-succinyl-5-enolpyruvyl-6-hydroxy-3-cyclohexene-1-carboxylate synthase</fullName>
        <shortName evidence="7">SEPHCHC synthase</shortName>
        <ecNumber evidence="7">2.2.1.9</ecNumber>
    </recommendedName>
    <alternativeName>
        <fullName evidence="7">Menaquinone biosynthesis protein MenD</fullName>
    </alternativeName>
</protein>
<evidence type="ECO:0000259" key="9">
    <source>
        <dbReference type="Pfam" id="PF02776"/>
    </source>
</evidence>
<dbReference type="RefSeq" id="WP_132229025.1">
    <property type="nucleotide sequence ID" value="NZ_NRRH01000031.1"/>
</dbReference>
<evidence type="ECO:0000256" key="6">
    <source>
        <dbReference type="ARBA" id="ARBA00023211"/>
    </source>
</evidence>
<evidence type="ECO:0000256" key="2">
    <source>
        <dbReference type="ARBA" id="ARBA00022679"/>
    </source>
</evidence>
<keyword evidence="1 7" id="KW-0474">Menaquinone biosynthesis</keyword>
<feature type="domain" description="Thiamine pyrophosphate enzyme N-terminal TPP-binding" evidence="9">
    <location>
        <begin position="14"/>
        <end position="123"/>
    </location>
</feature>
<comment type="pathway">
    <text evidence="7">Quinol/quinone metabolism; menaquinone biosynthesis.</text>
</comment>
<dbReference type="HAMAP" id="MF_01659">
    <property type="entry name" value="MenD"/>
    <property type="match status" value="1"/>
</dbReference>
<dbReference type="Proteomes" id="UP000295247">
    <property type="component" value="Unassembled WGS sequence"/>
</dbReference>
<evidence type="ECO:0000256" key="7">
    <source>
        <dbReference type="HAMAP-Rule" id="MF_01659"/>
    </source>
</evidence>
<keyword evidence="5 7" id="KW-0786">Thiamine pyrophosphate</keyword>
<dbReference type="Gene3D" id="3.40.50.1220">
    <property type="entry name" value="TPP-binding domain"/>
    <property type="match status" value="1"/>
</dbReference>
<evidence type="ECO:0000313" key="12">
    <source>
        <dbReference type="Proteomes" id="UP000295247"/>
    </source>
</evidence>
<dbReference type="PIRSF" id="PIRSF004983">
    <property type="entry name" value="MenD"/>
    <property type="match status" value="1"/>
</dbReference>
<dbReference type="GO" id="GO:0030976">
    <property type="term" value="F:thiamine pyrophosphate binding"/>
    <property type="evidence" value="ECO:0007669"/>
    <property type="project" value="UniProtKB-UniRule"/>
</dbReference>
<dbReference type="SUPFAM" id="SSF52518">
    <property type="entry name" value="Thiamin diphosphate-binding fold (THDP-binding)"/>
    <property type="match status" value="2"/>
</dbReference>
<dbReference type="Pfam" id="PF16582">
    <property type="entry name" value="TPP_enzyme_M_2"/>
    <property type="match status" value="1"/>
</dbReference>
<dbReference type="GO" id="GO:0070204">
    <property type="term" value="F:2-succinyl-5-enolpyruvyl-6-hydroxy-3-cyclohexene-1-carboxylic-acid synthase activity"/>
    <property type="evidence" value="ECO:0007669"/>
    <property type="project" value="UniProtKB-UniRule"/>
</dbReference>
<evidence type="ECO:0000256" key="3">
    <source>
        <dbReference type="ARBA" id="ARBA00022723"/>
    </source>
</evidence>